<keyword evidence="1" id="KW-1133">Transmembrane helix</keyword>
<sequence>MNKLFSCILNNRNKGQATLVVVVLVMVVSLAVGVAASNRAISNIRMAAYTAQGDQALHCAESGAEDGLNKINELEKSSFGTYNAVLKDSDNVDICSYEYTISEFSGEVLTYPLVKQDDSQEVNLDGYNGSLSIYFGSDDSAALEITFIKGSSPPYSVEKYAYNCEELYDNNFEDGSSNGGEDLPCGTESFNISGYKIARIRPLYADTKVVVKFGSVSQSQGYLIESIGSAGTAQRKVQVIRTNAQLPAIFDYSIFSASETEPLSK</sequence>
<dbReference type="Proteomes" id="UP000231388">
    <property type="component" value="Unassembled WGS sequence"/>
</dbReference>
<accession>A0A2G9XCD2</accession>
<evidence type="ECO:0008006" key="4">
    <source>
        <dbReference type="Google" id="ProtNLM"/>
    </source>
</evidence>
<proteinExistence type="predicted"/>
<organism evidence="2 3">
    <name type="scientific">candidate division WWE3 bacterium CG23_combo_of_CG06-09_8_20_14_all_40_14</name>
    <dbReference type="NCBI Taxonomy" id="1975095"/>
    <lineage>
        <taxon>Bacteria</taxon>
        <taxon>Katanobacteria</taxon>
    </lineage>
</organism>
<feature type="transmembrane region" description="Helical" evidence="1">
    <location>
        <begin position="15"/>
        <end position="36"/>
    </location>
</feature>
<evidence type="ECO:0000313" key="2">
    <source>
        <dbReference type="EMBL" id="PIP04640.1"/>
    </source>
</evidence>
<comment type="caution">
    <text evidence="2">The sequence shown here is derived from an EMBL/GenBank/DDBJ whole genome shotgun (WGS) entry which is preliminary data.</text>
</comment>
<protein>
    <recommendedName>
        <fullName evidence="4">Type 4 fimbrial biogenesis protein PilX N-terminal domain-containing protein</fullName>
    </recommendedName>
</protein>
<reference evidence="2 3" key="1">
    <citation type="submission" date="2017-09" db="EMBL/GenBank/DDBJ databases">
        <title>Depth-based differentiation of microbial function through sediment-hosted aquifers and enrichment of novel symbionts in the deep terrestrial subsurface.</title>
        <authorList>
            <person name="Probst A.J."/>
            <person name="Ladd B."/>
            <person name="Jarett J.K."/>
            <person name="Geller-Mcgrath D.E."/>
            <person name="Sieber C.M."/>
            <person name="Emerson J.B."/>
            <person name="Anantharaman K."/>
            <person name="Thomas B.C."/>
            <person name="Malmstrom R."/>
            <person name="Stieglmeier M."/>
            <person name="Klingl A."/>
            <person name="Woyke T."/>
            <person name="Ryan C.M."/>
            <person name="Banfield J.F."/>
        </authorList>
    </citation>
    <scope>NUCLEOTIDE SEQUENCE [LARGE SCALE GENOMIC DNA]</scope>
    <source>
        <strain evidence="2">CG23_combo_of_CG06-09_8_20_14_all_40_14</strain>
    </source>
</reference>
<evidence type="ECO:0000313" key="3">
    <source>
        <dbReference type="Proteomes" id="UP000231388"/>
    </source>
</evidence>
<dbReference type="AlphaFoldDB" id="A0A2G9XCD2"/>
<gene>
    <name evidence="2" type="ORF">COX53_01355</name>
</gene>
<keyword evidence="1" id="KW-0472">Membrane</keyword>
<name>A0A2G9XCD2_UNCKA</name>
<dbReference type="EMBL" id="PCQY01000018">
    <property type="protein sequence ID" value="PIP04640.1"/>
    <property type="molecule type" value="Genomic_DNA"/>
</dbReference>
<keyword evidence="1" id="KW-0812">Transmembrane</keyword>
<evidence type="ECO:0000256" key="1">
    <source>
        <dbReference type="SAM" id="Phobius"/>
    </source>
</evidence>